<keyword evidence="2" id="KW-1185">Reference proteome</keyword>
<dbReference type="NCBIfam" id="TIGR03358">
    <property type="entry name" value="VI_chp_5"/>
    <property type="match status" value="1"/>
</dbReference>
<name>A0A4V2W586_9GAMM</name>
<organism evidence="1 2">
    <name type="scientific">Biostraticola tofi</name>
    <dbReference type="NCBI Taxonomy" id="466109"/>
    <lineage>
        <taxon>Bacteria</taxon>
        <taxon>Pseudomonadati</taxon>
        <taxon>Pseudomonadota</taxon>
        <taxon>Gammaproteobacteria</taxon>
        <taxon>Enterobacterales</taxon>
        <taxon>Bruguierivoracaceae</taxon>
        <taxon>Biostraticola</taxon>
    </lineage>
</organism>
<dbReference type="PANTHER" id="PTHR35850">
    <property type="entry name" value="CYTOPLASMIC PROTEIN-RELATED"/>
    <property type="match status" value="1"/>
</dbReference>
<protein>
    <submittedName>
        <fullName evidence="1">Type VI secretion system protein ImpB</fullName>
    </submittedName>
</protein>
<gene>
    <name evidence="1" type="ORF">EDC52_102145</name>
</gene>
<evidence type="ECO:0000313" key="1">
    <source>
        <dbReference type="EMBL" id="TCV98824.1"/>
    </source>
</evidence>
<dbReference type="InterPro" id="IPR008312">
    <property type="entry name" value="T6SS_TssB1"/>
</dbReference>
<reference evidence="1 2" key="1">
    <citation type="submission" date="2019-03" db="EMBL/GenBank/DDBJ databases">
        <title>Genomic Encyclopedia of Type Strains, Phase IV (KMG-IV): sequencing the most valuable type-strain genomes for metagenomic binning, comparative biology and taxonomic classification.</title>
        <authorList>
            <person name="Goeker M."/>
        </authorList>
    </citation>
    <scope>NUCLEOTIDE SEQUENCE [LARGE SCALE GENOMIC DNA]</scope>
    <source>
        <strain evidence="1 2">DSM 19580</strain>
    </source>
</reference>
<dbReference type="Proteomes" id="UP000295719">
    <property type="component" value="Unassembled WGS sequence"/>
</dbReference>
<dbReference type="Pfam" id="PF05591">
    <property type="entry name" value="T6SS_VipA"/>
    <property type="match status" value="1"/>
</dbReference>
<dbReference type="EMBL" id="SMCR01000002">
    <property type="protein sequence ID" value="TCV98824.1"/>
    <property type="molecule type" value="Genomic_DNA"/>
</dbReference>
<evidence type="ECO:0000313" key="2">
    <source>
        <dbReference type="Proteomes" id="UP000295719"/>
    </source>
</evidence>
<proteinExistence type="predicted"/>
<dbReference type="AlphaFoldDB" id="A0A4V2W586"/>
<dbReference type="PIRSF" id="PIRSF028301">
    <property type="entry name" value="UCP028301"/>
    <property type="match status" value="1"/>
</dbReference>
<dbReference type="PANTHER" id="PTHR35850:SF1">
    <property type="entry name" value="TYPE VI SECRETION SYSTEM SHEATH PROTEIN TSSB1"/>
    <property type="match status" value="1"/>
</dbReference>
<accession>A0A4V2W586</accession>
<sequence>MGIRYRLYNHKEKGMSQQSDKSGQKFIARNRAPRVQIEYDVELYGAQRKVQLPFVMGVLADLVGKKGEPSLPAIDERKFMDVDTDNFNELMKSLQPGIAFKVENTLAGEGQLSVELSLNHIDDFLPDAIAQQIPALKTLLDARIELSNLLSYMDGKNGAENLIASLLQNRALLELLSRADAIDAADAASLAQQESDHAGR</sequence>
<comment type="caution">
    <text evidence="1">The sequence shown here is derived from an EMBL/GenBank/DDBJ whole genome shotgun (WGS) entry which is preliminary data.</text>
</comment>